<protein>
    <submittedName>
        <fullName evidence="2">EAL domain-containing protein</fullName>
    </submittedName>
</protein>
<sequence length="416" mass="48134">MSEAVNQSQITFDDEKMLTDLERVMRGKIFGGRLAAILQFVNPKTFERNRESYNIVVHSIRSLMSKYEGTFYTLHDYSIVLFVRLSERFFDQTFEKLVLEIDDILTRNNVAIGLTPEEAENAVRWYRFDSQVEDLQEWMDGLQQRYRTYTERRKRLLAKAGTAAGQGEGMPLTPGALQQIDDILKKADVSTFMKRQPVTLCFGNQPPKPIFHEIFVGVNELRQAIAPNVNLRGARSLFHHLTRTLDTRVFRSLLDGYVSRNSGPFSINLNVSTILSDTFRDFDSRIGNIVKKEQIIIELQRYDVFWDYGEYLLACEFLHNSGYRLLLDGITPDLLQLFGRKELKADFIKLFYFRDRHDEWTSKDIASRIAEADANRVIMARCETEEALKAGMAAGVRLFQGWHIDNLIRASREVVN</sequence>
<dbReference type="EMBL" id="JBHRYJ010000004">
    <property type="protein sequence ID" value="MFC3677256.1"/>
    <property type="molecule type" value="Genomic_DNA"/>
</dbReference>
<evidence type="ECO:0000313" key="2">
    <source>
        <dbReference type="EMBL" id="MFC3677256.1"/>
    </source>
</evidence>
<feature type="domain" description="EAL" evidence="1">
    <location>
        <begin position="224"/>
        <end position="404"/>
    </location>
</feature>
<accession>A0ABV7VKD7</accession>
<keyword evidence="3" id="KW-1185">Reference proteome</keyword>
<dbReference type="Pfam" id="PF00563">
    <property type="entry name" value="EAL"/>
    <property type="match status" value="1"/>
</dbReference>
<evidence type="ECO:0000259" key="1">
    <source>
        <dbReference type="Pfam" id="PF00563"/>
    </source>
</evidence>
<reference evidence="3" key="1">
    <citation type="journal article" date="2019" name="Int. J. Syst. Evol. Microbiol.">
        <title>The Global Catalogue of Microorganisms (GCM) 10K type strain sequencing project: providing services to taxonomists for standard genome sequencing and annotation.</title>
        <authorList>
            <consortium name="The Broad Institute Genomics Platform"/>
            <consortium name="The Broad Institute Genome Sequencing Center for Infectious Disease"/>
            <person name="Wu L."/>
            <person name="Ma J."/>
        </authorList>
    </citation>
    <scope>NUCLEOTIDE SEQUENCE [LARGE SCALE GENOMIC DNA]</scope>
    <source>
        <strain evidence="3">KCTC 42182</strain>
    </source>
</reference>
<evidence type="ECO:0000313" key="3">
    <source>
        <dbReference type="Proteomes" id="UP001595711"/>
    </source>
</evidence>
<gene>
    <name evidence="2" type="ORF">ACFOOQ_16995</name>
</gene>
<proteinExistence type="predicted"/>
<dbReference type="RefSeq" id="WP_379728797.1">
    <property type="nucleotide sequence ID" value="NZ_JBHRYJ010000004.1"/>
</dbReference>
<dbReference type="Gene3D" id="3.20.20.450">
    <property type="entry name" value="EAL domain"/>
    <property type="match status" value="1"/>
</dbReference>
<organism evidence="2 3">
    <name type="scientific">Ferrovibrio xuzhouensis</name>
    <dbReference type="NCBI Taxonomy" id="1576914"/>
    <lineage>
        <taxon>Bacteria</taxon>
        <taxon>Pseudomonadati</taxon>
        <taxon>Pseudomonadota</taxon>
        <taxon>Alphaproteobacteria</taxon>
        <taxon>Rhodospirillales</taxon>
        <taxon>Rhodospirillaceae</taxon>
        <taxon>Ferrovibrio</taxon>
    </lineage>
</organism>
<dbReference type="Proteomes" id="UP001595711">
    <property type="component" value="Unassembled WGS sequence"/>
</dbReference>
<comment type="caution">
    <text evidence="2">The sequence shown here is derived from an EMBL/GenBank/DDBJ whole genome shotgun (WGS) entry which is preliminary data.</text>
</comment>
<dbReference type="InterPro" id="IPR035919">
    <property type="entry name" value="EAL_sf"/>
</dbReference>
<dbReference type="SUPFAM" id="SSF141868">
    <property type="entry name" value="EAL domain-like"/>
    <property type="match status" value="1"/>
</dbReference>
<name>A0ABV7VKD7_9PROT</name>
<dbReference type="InterPro" id="IPR001633">
    <property type="entry name" value="EAL_dom"/>
</dbReference>